<evidence type="ECO:0000313" key="1">
    <source>
        <dbReference type="EMBL" id="KAK6589423.1"/>
    </source>
</evidence>
<proteinExistence type="predicted"/>
<protein>
    <submittedName>
        <fullName evidence="1">Uncharacterized protein</fullName>
    </submittedName>
</protein>
<evidence type="ECO:0000313" key="2">
    <source>
        <dbReference type="Proteomes" id="UP001311799"/>
    </source>
</evidence>
<comment type="caution">
    <text evidence="1">The sequence shown here is derived from an EMBL/GenBank/DDBJ whole genome shotgun (WGS) entry which is preliminary data.</text>
</comment>
<organism evidence="1 2">
    <name type="scientific">Cryptosporidium xiaoi</name>
    <dbReference type="NCBI Taxonomy" id="659607"/>
    <lineage>
        <taxon>Eukaryota</taxon>
        <taxon>Sar</taxon>
        <taxon>Alveolata</taxon>
        <taxon>Apicomplexa</taxon>
        <taxon>Conoidasida</taxon>
        <taxon>Coccidia</taxon>
        <taxon>Eucoccidiorida</taxon>
        <taxon>Eimeriorina</taxon>
        <taxon>Cryptosporidiidae</taxon>
        <taxon>Cryptosporidium</taxon>
    </lineage>
</organism>
<reference evidence="1 2" key="1">
    <citation type="submission" date="2023-10" db="EMBL/GenBank/DDBJ databases">
        <title>Comparative genomics analysis reveals potential genetic determinants of host preference in Cryptosporidium xiaoi.</title>
        <authorList>
            <person name="Xiao L."/>
            <person name="Li J."/>
        </authorList>
    </citation>
    <scope>NUCLEOTIDE SEQUENCE [LARGE SCALE GENOMIC DNA]</scope>
    <source>
        <strain evidence="1 2">52996</strain>
    </source>
</reference>
<name>A0AAV9XY58_9CRYT</name>
<dbReference type="Proteomes" id="UP001311799">
    <property type="component" value="Unassembled WGS sequence"/>
</dbReference>
<dbReference type="AlphaFoldDB" id="A0AAV9XY58"/>
<dbReference type="EMBL" id="JAWDEY010000012">
    <property type="protein sequence ID" value="KAK6589423.1"/>
    <property type="molecule type" value="Genomic_DNA"/>
</dbReference>
<accession>A0AAV9XY58</accession>
<gene>
    <name evidence="1" type="ORF">RS030_203166</name>
</gene>
<keyword evidence="2" id="KW-1185">Reference proteome</keyword>
<sequence length="253" mass="29433">MDISNPEFVIRRRHVLEGYMDFSNSLTTWDVSKNMLRKSSEMFVYCQEKKAIVCPAPRRRGIKEDGFVVAYNSGYIIGVGENEETSMENIGWIRKKFRQHDPNAALRIRQINFILRVDIPYRVGIINLFKLYNKMINHLNNIYSGSGTLYSRQLEIIFDPELFSAVIINFQRLEASNNGEFNFENDKFTLLFPDEINKEKTNLNDITMNECCFVVSPSSVVIHRVGGYDHAIQAFQILMKYIIRNGLLIYFGE</sequence>